<protein>
    <recommendedName>
        <fullName evidence="5">DUF4430 domain-containing protein</fullName>
    </recommendedName>
</protein>
<dbReference type="EMBL" id="FPIP01000013">
    <property type="protein sequence ID" value="SFW54502.1"/>
    <property type="molecule type" value="Genomic_DNA"/>
</dbReference>
<evidence type="ECO:0000256" key="1">
    <source>
        <dbReference type="SAM" id="MobiDB-lite"/>
    </source>
</evidence>
<evidence type="ECO:0008006" key="5">
    <source>
        <dbReference type="Google" id="ProtNLM"/>
    </source>
</evidence>
<evidence type="ECO:0000313" key="4">
    <source>
        <dbReference type="Proteomes" id="UP000183461"/>
    </source>
</evidence>
<feature type="chain" id="PRO_5013154106" description="DUF4430 domain-containing protein" evidence="2">
    <location>
        <begin position="25"/>
        <end position="305"/>
    </location>
</feature>
<reference evidence="3 4" key="1">
    <citation type="submission" date="2016-11" db="EMBL/GenBank/DDBJ databases">
        <authorList>
            <person name="Jaros S."/>
            <person name="Januszkiewicz K."/>
            <person name="Wedrychowicz H."/>
        </authorList>
    </citation>
    <scope>NUCLEOTIDE SEQUENCE [LARGE SCALE GENOMIC DNA]</scope>
    <source>
        <strain evidence="3 4">YL228</strain>
    </source>
</reference>
<organism evidence="3 4">
    <name type="scientific">Ruminococcus flavefaciens</name>
    <dbReference type="NCBI Taxonomy" id="1265"/>
    <lineage>
        <taxon>Bacteria</taxon>
        <taxon>Bacillati</taxon>
        <taxon>Bacillota</taxon>
        <taxon>Clostridia</taxon>
        <taxon>Eubacteriales</taxon>
        <taxon>Oscillospiraceae</taxon>
        <taxon>Ruminococcus</taxon>
    </lineage>
</organism>
<feature type="compositionally biased region" description="Low complexity" evidence="1">
    <location>
        <begin position="239"/>
        <end position="271"/>
    </location>
</feature>
<evidence type="ECO:0000256" key="2">
    <source>
        <dbReference type="SAM" id="SignalP"/>
    </source>
</evidence>
<accession>A0A1K1Q5V4</accession>
<name>A0A1K1Q5V4_RUMFL</name>
<feature type="region of interest" description="Disordered" evidence="1">
    <location>
        <begin position="239"/>
        <end position="277"/>
    </location>
</feature>
<sequence>MKKTIAMAAALLISCSAVCMTSFAADETKVFVTVSDDKKDLVLIQEPITVTDIDSDGKLTINDALYIAHENKFEGGAAAGYKSSVGQWGLGLDKLWGVENGGSYGYYVNDKMSMGLADEIKDGDQIQAFIYPDPKDYNYYYSFFNAKKGEPVAVDAEVPLTLTYYTFGANGDLVENKLANAKITLNGKATDLVTDNDGKVTVKFSEAGSNYVSAASDSVNIVPPVYMVEVDPALTTTTTTAPLTTTTNSSTTTTTTATTTKTTTKATTKASGNSPKTGVKGAGLAVFGLAGAVATAFVLRRKNEE</sequence>
<dbReference type="Proteomes" id="UP000183461">
    <property type="component" value="Unassembled WGS sequence"/>
</dbReference>
<dbReference type="RefSeq" id="WP_081367934.1">
    <property type="nucleotide sequence ID" value="NZ_FPIP01000013.1"/>
</dbReference>
<evidence type="ECO:0000313" key="3">
    <source>
        <dbReference type="EMBL" id="SFW54502.1"/>
    </source>
</evidence>
<dbReference type="PROSITE" id="PS51257">
    <property type="entry name" value="PROKAR_LIPOPROTEIN"/>
    <property type="match status" value="1"/>
</dbReference>
<feature type="signal peptide" evidence="2">
    <location>
        <begin position="1"/>
        <end position="24"/>
    </location>
</feature>
<dbReference type="AlphaFoldDB" id="A0A1K1Q5V4"/>
<dbReference type="NCBIfam" id="NF033846">
    <property type="entry name" value="Rumino_NPXTG"/>
    <property type="match status" value="1"/>
</dbReference>
<gene>
    <name evidence="3" type="ORF">SAMN02910280_0367</name>
</gene>
<proteinExistence type="predicted"/>
<keyword evidence="2" id="KW-0732">Signal</keyword>